<proteinExistence type="predicted"/>
<dbReference type="Proteomes" id="UP000054166">
    <property type="component" value="Unassembled WGS sequence"/>
</dbReference>
<feature type="domain" description="Ubiquitin-like" evidence="2">
    <location>
        <begin position="33"/>
        <end position="113"/>
    </location>
</feature>
<protein>
    <recommendedName>
        <fullName evidence="2">Ubiquitin-like domain-containing protein</fullName>
    </recommendedName>
</protein>
<accession>A0A0C3B508</accession>
<dbReference type="InterPro" id="IPR054464">
    <property type="entry name" value="ULD_fung"/>
</dbReference>
<evidence type="ECO:0000313" key="4">
    <source>
        <dbReference type="Proteomes" id="UP000054166"/>
    </source>
</evidence>
<organism evidence="3 4">
    <name type="scientific">Piloderma croceum (strain F 1598)</name>
    <dbReference type="NCBI Taxonomy" id="765440"/>
    <lineage>
        <taxon>Eukaryota</taxon>
        <taxon>Fungi</taxon>
        <taxon>Dikarya</taxon>
        <taxon>Basidiomycota</taxon>
        <taxon>Agaricomycotina</taxon>
        <taxon>Agaricomycetes</taxon>
        <taxon>Agaricomycetidae</taxon>
        <taxon>Atheliales</taxon>
        <taxon>Atheliaceae</taxon>
        <taxon>Piloderma</taxon>
    </lineage>
</organism>
<gene>
    <name evidence="3" type="ORF">PILCRDRAFT_507981</name>
</gene>
<dbReference type="EMBL" id="KN833000">
    <property type="protein sequence ID" value="KIM81318.1"/>
    <property type="molecule type" value="Genomic_DNA"/>
</dbReference>
<evidence type="ECO:0000256" key="1">
    <source>
        <dbReference type="SAM" id="MobiDB-lite"/>
    </source>
</evidence>
<dbReference type="OrthoDB" id="3271094at2759"/>
<reference evidence="3 4" key="1">
    <citation type="submission" date="2014-04" db="EMBL/GenBank/DDBJ databases">
        <authorList>
            <consortium name="DOE Joint Genome Institute"/>
            <person name="Kuo A."/>
            <person name="Tarkka M."/>
            <person name="Buscot F."/>
            <person name="Kohler A."/>
            <person name="Nagy L.G."/>
            <person name="Floudas D."/>
            <person name="Copeland A."/>
            <person name="Barry K.W."/>
            <person name="Cichocki N."/>
            <person name="Veneault-Fourrey C."/>
            <person name="LaButti K."/>
            <person name="Lindquist E.A."/>
            <person name="Lipzen A."/>
            <person name="Lundell T."/>
            <person name="Morin E."/>
            <person name="Murat C."/>
            <person name="Sun H."/>
            <person name="Tunlid A."/>
            <person name="Henrissat B."/>
            <person name="Grigoriev I.V."/>
            <person name="Hibbett D.S."/>
            <person name="Martin F."/>
            <person name="Nordberg H.P."/>
            <person name="Cantor M.N."/>
            <person name="Hua S.X."/>
        </authorList>
    </citation>
    <scope>NUCLEOTIDE SEQUENCE [LARGE SCALE GENOMIC DNA]</scope>
    <source>
        <strain evidence="3 4">F 1598</strain>
    </source>
</reference>
<keyword evidence="4" id="KW-1185">Reference proteome</keyword>
<dbReference type="InParanoid" id="A0A0C3B508"/>
<feature type="region of interest" description="Disordered" evidence="1">
    <location>
        <begin position="173"/>
        <end position="204"/>
    </location>
</feature>
<sequence>MALGHVLVALNSIFWEDLGNKLRAASLRNIQVTKILVLDHLGQYIPVPTMFCSTWEGFNYIIHGYCKDRPGYRFVERGEYQMIRAADNQTIDPSEFASTIAPEMKFEMSIILRKMTAFQKNRGKCPQCHFVNSHVPAAHGWIEWKVLISFPRLLIINAIYYSRGCERQFQITEATPTQQNDKNDGMSNAWDDAASDSESSEEVFNGNDHAGDVEDIISPGVYVSFFCGVAISDVA</sequence>
<reference evidence="4" key="2">
    <citation type="submission" date="2015-01" db="EMBL/GenBank/DDBJ databases">
        <title>Evolutionary Origins and Diversification of the Mycorrhizal Mutualists.</title>
        <authorList>
            <consortium name="DOE Joint Genome Institute"/>
            <consortium name="Mycorrhizal Genomics Consortium"/>
            <person name="Kohler A."/>
            <person name="Kuo A."/>
            <person name="Nagy L.G."/>
            <person name="Floudas D."/>
            <person name="Copeland A."/>
            <person name="Barry K.W."/>
            <person name="Cichocki N."/>
            <person name="Veneault-Fourrey C."/>
            <person name="LaButti K."/>
            <person name="Lindquist E.A."/>
            <person name="Lipzen A."/>
            <person name="Lundell T."/>
            <person name="Morin E."/>
            <person name="Murat C."/>
            <person name="Riley R."/>
            <person name="Ohm R."/>
            <person name="Sun H."/>
            <person name="Tunlid A."/>
            <person name="Henrissat B."/>
            <person name="Grigoriev I.V."/>
            <person name="Hibbett D.S."/>
            <person name="Martin F."/>
        </authorList>
    </citation>
    <scope>NUCLEOTIDE SEQUENCE [LARGE SCALE GENOMIC DNA]</scope>
    <source>
        <strain evidence="4">F 1598</strain>
    </source>
</reference>
<dbReference type="Pfam" id="PF22893">
    <property type="entry name" value="ULD_2"/>
    <property type="match status" value="1"/>
</dbReference>
<evidence type="ECO:0000313" key="3">
    <source>
        <dbReference type="EMBL" id="KIM81318.1"/>
    </source>
</evidence>
<evidence type="ECO:0000259" key="2">
    <source>
        <dbReference type="Pfam" id="PF22893"/>
    </source>
</evidence>
<dbReference type="AlphaFoldDB" id="A0A0C3B508"/>
<name>A0A0C3B508_PILCF</name>
<dbReference type="HOGENOM" id="CLU_1180602_0_0_1"/>